<evidence type="ECO:0000313" key="4">
    <source>
        <dbReference type="Proteomes" id="UP000758603"/>
    </source>
</evidence>
<reference evidence="3" key="1">
    <citation type="journal article" date="2021" name="Nat. Commun.">
        <title>Genetic determinants of endophytism in the Arabidopsis root mycobiome.</title>
        <authorList>
            <person name="Mesny F."/>
            <person name="Miyauchi S."/>
            <person name="Thiergart T."/>
            <person name="Pickel B."/>
            <person name="Atanasova L."/>
            <person name="Karlsson M."/>
            <person name="Huettel B."/>
            <person name="Barry K.W."/>
            <person name="Haridas S."/>
            <person name="Chen C."/>
            <person name="Bauer D."/>
            <person name="Andreopoulos W."/>
            <person name="Pangilinan J."/>
            <person name="LaButti K."/>
            <person name="Riley R."/>
            <person name="Lipzen A."/>
            <person name="Clum A."/>
            <person name="Drula E."/>
            <person name="Henrissat B."/>
            <person name="Kohler A."/>
            <person name="Grigoriev I.V."/>
            <person name="Martin F.M."/>
            <person name="Hacquard S."/>
        </authorList>
    </citation>
    <scope>NUCLEOTIDE SEQUENCE</scope>
    <source>
        <strain evidence="3">MPI-SDFR-AT-0073</strain>
    </source>
</reference>
<dbReference type="EMBL" id="JAGPXC010000002">
    <property type="protein sequence ID" value="KAH6656825.1"/>
    <property type="molecule type" value="Genomic_DNA"/>
</dbReference>
<protein>
    <submittedName>
        <fullName evidence="3">Uncharacterized protein</fullName>
    </submittedName>
</protein>
<keyword evidence="2" id="KW-0802">TPR repeat</keyword>
<organism evidence="3 4">
    <name type="scientific">Truncatella angustata</name>
    <dbReference type="NCBI Taxonomy" id="152316"/>
    <lineage>
        <taxon>Eukaryota</taxon>
        <taxon>Fungi</taxon>
        <taxon>Dikarya</taxon>
        <taxon>Ascomycota</taxon>
        <taxon>Pezizomycotina</taxon>
        <taxon>Sordariomycetes</taxon>
        <taxon>Xylariomycetidae</taxon>
        <taxon>Amphisphaeriales</taxon>
        <taxon>Sporocadaceae</taxon>
        <taxon>Truncatella</taxon>
    </lineage>
</organism>
<gene>
    <name evidence="3" type="ORF">BKA67DRAFT_532073</name>
</gene>
<dbReference type="OrthoDB" id="5229512at2759"/>
<sequence length="455" mass="52376">MSLAIQEFLLGLGRSTVKYYWEAAFGRLGNLARRYSLADSNSSSANAAAMADPSSESALLTLPPEIREQIYHAILNPDANRLFEEDEYTDYDYRDALVLFKLNQQIYYEARKVFRDLNVFVRIETPFPNAQEYVAFEGHVPILMKGQRAERFKGWSMSAEIGAPQTPIAEAEPHHIVILLDDLEKFTRIWFYSDLSNPGLNRYLSLKIHLRDPYTPEWEDQRMPKWLQRQLIMPFGMVKNLRQVTITGNPKPLASIEAEMRAEQGKPYPTPEECLAETTRLKDEGNKELKLGNYRAALGLYTQAWAAMFIVLKGRQRHVHGEAYFAVQLRDEPFKDKSGQLERLALRIQLVANTCLAYLKLEEYDEVIFWGMRTIHMFRQMSGADEQNVTPEREALPASFPARAHVGRIYYRTGMAYKACKDREMAKELLKVAQAYMPHDQIIQTELAAFTLQLG</sequence>
<keyword evidence="4" id="KW-1185">Reference proteome</keyword>
<dbReference type="InterPro" id="IPR011990">
    <property type="entry name" value="TPR-like_helical_dom_sf"/>
</dbReference>
<proteinExistence type="predicted"/>
<dbReference type="InterPro" id="IPR039663">
    <property type="entry name" value="AIP/AIPL1/TTC9"/>
</dbReference>
<evidence type="ECO:0000256" key="2">
    <source>
        <dbReference type="ARBA" id="ARBA00022803"/>
    </source>
</evidence>
<accession>A0A9P9A1A6</accession>
<name>A0A9P9A1A6_9PEZI</name>
<keyword evidence="1" id="KW-0677">Repeat</keyword>
<dbReference type="SUPFAM" id="SSF48452">
    <property type="entry name" value="TPR-like"/>
    <property type="match status" value="1"/>
</dbReference>
<dbReference type="AlphaFoldDB" id="A0A9P9A1A6"/>
<dbReference type="Gene3D" id="1.25.40.10">
    <property type="entry name" value="Tetratricopeptide repeat domain"/>
    <property type="match status" value="1"/>
</dbReference>
<dbReference type="RefSeq" id="XP_045961059.1">
    <property type="nucleotide sequence ID" value="XM_046099479.1"/>
</dbReference>
<dbReference type="GeneID" id="70128371"/>
<comment type="caution">
    <text evidence="3">The sequence shown here is derived from an EMBL/GenBank/DDBJ whole genome shotgun (WGS) entry which is preliminary data.</text>
</comment>
<evidence type="ECO:0000256" key="1">
    <source>
        <dbReference type="ARBA" id="ARBA00022737"/>
    </source>
</evidence>
<dbReference type="PANTHER" id="PTHR11242">
    <property type="entry name" value="ARYL HYDROCARBON RECEPTOR INTERACTING PROTEIN RELATED"/>
    <property type="match status" value="1"/>
</dbReference>
<evidence type="ECO:0000313" key="3">
    <source>
        <dbReference type="EMBL" id="KAH6656825.1"/>
    </source>
</evidence>
<dbReference type="PANTHER" id="PTHR11242:SF0">
    <property type="entry name" value="TPR_REGION DOMAIN-CONTAINING PROTEIN"/>
    <property type="match status" value="1"/>
</dbReference>
<dbReference type="Proteomes" id="UP000758603">
    <property type="component" value="Unassembled WGS sequence"/>
</dbReference>